<evidence type="ECO:0000313" key="2">
    <source>
        <dbReference type="Proteomes" id="UP000035680"/>
    </source>
</evidence>
<feature type="compositionally biased region" description="Basic and acidic residues" evidence="1">
    <location>
        <begin position="294"/>
        <end position="311"/>
    </location>
</feature>
<accession>A0A0K0FEL0</accession>
<feature type="region of interest" description="Disordered" evidence="1">
    <location>
        <begin position="281"/>
        <end position="356"/>
    </location>
</feature>
<feature type="compositionally biased region" description="Low complexity" evidence="1">
    <location>
        <begin position="149"/>
        <end position="159"/>
    </location>
</feature>
<feature type="compositionally biased region" description="Low complexity" evidence="1">
    <location>
        <begin position="189"/>
        <end position="199"/>
    </location>
</feature>
<organism evidence="2 3">
    <name type="scientific">Strongyloides venezuelensis</name>
    <name type="common">Threadworm</name>
    <dbReference type="NCBI Taxonomy" id="75913"/>
    <lineage>
        <taxon>Eukaryota</taxon>
        <taxon>Metazoa</taxon>
        <taxon>Ecdysozoa</taxon>
        <taxon>Nematoda</taxon>
        <taxon>Chromadorea</taxon>
        <taxon>Rhabditida</taxon>
        <taxon>Tylenchina</taxon>
        <taxon>Panagrolaimomorpha</taxon>
        <taxon>Strongyloidoidea</taxon>
        <taxon>Strongyloididae</taxon>
        <taxon>Strongyloides</taxon>
    </lineage>
</organism>
<feature type="compositionally biased region" description="Basic residues" evidence="1">
    <location>
        <begin position="312"/>
        <end position="324"/>
    </location>
</feature>
<dbReference type="InterPro" id="IPR006150">
    <property type="entry name" value="Cys_repeat_1"/>
</dbReference>
<dbReference type="WBParaSite" id="SVE_0729400.1">
    <property type="protein sequence ID" value="SVE_0729400.1"/>
    <property type="gene ID" value="SVE_0729400"/>
</dbReference>
<protein>
    <submittedName>
        <fullName evidence="3">Uncharacterized protein</fullName>
    </submittedName>
</protein>
<reference evidence="2" key="1">
    <citation type="submission" date="2014-07" db="EMBL/GenBank/DDBJ databases">
        <authorList>
            <person name="Martin A.A"/>
            <person name="De Silva N."/>
        </authorList>
    </citation>
    <scope>NUCLEOTIDE SEQUENCE</scope>
</reference>
<dbReference type="AlphaFoldDB" id="A0A0K0FEL0"/>
<feature type="compositionally biased region" description="Polar residues" evidence="1">
    <location>
        <begin position="325"/>
        <end position="346"/>
    </location>
</feature>
<dbReference type="Proteomes" id="UP000035680">
    <property type="component" value="Unassembled WGS sequence"/>
</dbReference>
<evidence type="ECO:0000256" key="1">
    <source>
        <dbReference type="SAM" id="MobiDB-lite"/>
    </source>
</evidence>
<keyword evidence="2" id="KW-1185">Reference proteome</keyword>
<evidence type="ECO:0000313" key="3">
    <source>
        <dbReference type="WBParaSite" id="SVE_0729400.1"/>
    </source>
</evidence>
<name>A0A0K0FEL0_STRVS</name>
<reference evidence="3" key="2">
    <citation type="submission" date="2015-08" db="UniProtKB">
        <authorList>
            <consortium name="WormBaseParasite"/>
        </authorList>
    </citation>
    <scope>IDENTIFICATION</scope>
</reference>
<proteinExistence type="predicted"/>
<dbReference type="SMART" id="SM00289">
    <property type="entry name" value="WR1"/>
    <property type="match status" value="2"/>
</dbReference>
<feature type="compositionally biased region" description="Basic residues" evidence="1">
    <location>
        <begin position="160"/>
        <end position="169"/>
    </location>
</feature>
<sequence length="401" mass="44606">MFNKICFLCLGFFISIILVSINSLQIGWSPLKALLDAGSGITCPSGNKAYIHPILGDLQPCSQSLNFYNKSSCPGQGIVCERFPILVPGFQDFCCWEDSITEAEEIVIDEKTSSPNTEEELKVTEEKTDLNEVLLPIILRPKTKKVKKIPSSGKTSKGGTFKKTKKNKKTTTTLPPTTPSESEEEEEVTTTTQVITTTIRQKPRRSLNCQNPEDSPLIDFGNRLRDCYYQQCPRGYRCEINKELRRYICCGKEASLFLPPGMPPLPNPVPLIPRSLRPGGMNGGVNGGPYYDEDEKKRTFGGEMNIMDKLRRSSIRQSPRKQKNSGRQESNNSKNEGELEQSNGNPLNEVPSQDDCSEYKHCGGDSSHLFDNSNPCTMDDCSPVIATHQLPCNNCYGPLTS</sequence>
<feature type="region of interest" description="Disordered" evidence="1">
    <location>
        <begin position="145"/>
        <end position="212"/>
    </location>
</feature>